<dbReference type="GO" id="GO:0004358">
    <property type="term" value="F:L-glutamate N-acetyltransferase activity, acting on acetyl-L-ornithine as donor"/>
    <property type="evidence" value="ECO:0007669"/>
    <property type="project" value="InterPro"/>
</dbReference>
<dbReference type="InterPro" id="IPR016117">
    <property type="entry name" value="ArgJ-like_dom_sf"/>
</dbReference>
<evidence type="ECO:0008006" key="8">
    <source>
        <dbReference type="Google" id="ProtNLM"/>
    </source>
</evidence>
<evidence type="ECO:0000313" key="6">
    <source>
        <dbReference type="EMBL" id="KAB1479542.1"/>
    </source>
</evidence>
<dbReference type="AlphaFoldDB" id="A0A833FFV0"/>
<evidence type="ECO:0000313" key="7">
    <source>
        <dbReference type="Proteomes" id="UP000434554"/>
    </source>
</evidence>
<keyword evidence="4" id="KW-0068">Autocatalytic cleavage</keyword>
<dbReference type="SUPFAM" id="SSF56266">
    <property type="entry name" value="DmpA/ArgJ-like"/>
    <property type="match status" value="1"/>
</dbReference>
<evidence type="ECO:0000256" key="2">
    <source>
        <dbReference type="ARBA" id="ARBA00011475"/>
    </source>
</evidence>
<dbReference type="InterPro" id="IPR042195">
    <property type="entry name" value="ArgJ_beta_C"/>
</dbReference>
<dbReference type="InterPro" id="IPR002813">
    <property type="entry name" value="Arg_biosynth_ArgJ"/>
</dbReference>
<comment type="similarity">
    <text evidence="1">Belongs to the ArgJ family.</text>
</comment>
<dbReference type="PANTHER" id="PTHR23100:SF0">
    <property type="entry name" value="ARGININE BIOSYNTHESIS BIFUNCTIONAL PROTEIN ARGJ, MITOCHONDRIAL"/>
    <property type="match status" value="1"/>
</dbReference>
<accession>A0A833FFV0</accession>
<dbReference type="GO" id="GO:0006592">
    <property type="term" value="P:ornithine biosynthetic process"/>
    <property type="evidence" value="ECO:0007669"/>
    <property type="project" value="TreeGrafter"/>
</dbReference>
<evidence type="ECO:0000256" key="4">
    <source>
        <dbReference type="ARBA" id="ARBA00022813"/>
    </source>
</evidence>
<proteinExistence type="inferred from homology"/>
<dbReference type="Pfam" id="PF01960">
    <property type="entry name" value="ArgJ"/>
    <property type="match status" value="1"/>
</dbReference>
<comment type="subunit">
    <text evidence="2">Heterotetramer of two alpha and two beta chains.</text>
</comment>
<organism evidence="6 7">
    <name type="scientific">Veillonella seminalis</name>
    <dbReference type="NCBI Taxonomy" id="1502943"/>
    <lineage>
        <taxon>Bacteria</taxon>
        <taxon>Bacillati</taxon>
        <taxon>Bacillota</taxon>
        <taxon>Negativicutes</taxon>
        <taxon>Veillonellales</taxon>
        <taxon>Veillonellaceae</taxon>
        <taxon>Veillonella</taxon>
    </lineage>
</organism>
<sequence length="52" mass="5910">MGAVYNEATLKKIMNEHDITITVELNEGDANATVWTCDLTYDYVKINGEYHT</sequence>
<comment type="caution">
    <text evidence="6">The sequence shown here is derived from an EMBL/GenBank/DDBJ whole genome shotgun (WGS) entry which is preliminary data.</text>
</comment>
<evidence type="ECO:0000256" key="5">
    <source>
        <dbReference type="ARBA" id="ARBA00023315"/>
    </source>
</evidence>
<dbReference type="Gene3D" id="3.10.20.340">
    <property type="entry name" value="ArgJ beta chain, C-terminal domain"/>
    <property type="match status" value="1"/>
</dbReference>
<dbReference type="GO" id="GO:0006526">
    <property type="term" value="P:L-arginine biosynthetic process"/>
    <property type="evidence" value="ECO:0007669"/>
    <property type="project" value="InterPro"/>
</dbReference>
<protein>
    <recommendedName>
        <fullName evidence="8">Glutamate N-acetyltransferase</fullName>
    </recommendedName>
</protein>
<keyword evidence="5" id="KW-0012">Acyltransferase</keyword>
<keyword evidence="3" id="KW-0808">Transferase</keyword>
<evidence type="ECO:0000256" key="1">
    <source>
        <dbReference type="ARBA" id="ARBA00006774"/>
    </source>
</evidence>
<evidence type="ECO:0000256" key="3">
    <source>
        <dbReference type="ARBA" id="ARBA00022679"/>
    </source>
</evidence>
<gene>
    <name evidence="6" type="ORF">F8R14_02510</name>
</gene>
<dbReference type="GO" id="GO:0004042">
    <property type="term" value="F:L-glutamate N-acetyltransferase activity"/>
    <property type="evidence" value="ECO:0007669"/>
    <property type="project" value="TreeGrafter"/>
</dbReference>
<reference evidence="6 7" key="1">
    <citation type="submission" date="2019-09" db="EMBL/GenBank/DDBJ databases">
        <title>Draft genome sequence of 3 type strains from the CCUG.</title>
        <authorList>
            <person name="Pineiro-Iglesias B."/>
            <person name="Tunovic T."/>
            <person name="Unosson C."/>
            <person name="Inganas E."/>
            <person name="Ohlen M."/>
            <person name="Cardew S."/>
            <person name="Jensie-Markopoulos S."/>
            <person name="Salva-Serra F."/>
            <person name="Jaen-Luchoro D."/>
            <person name="Karlsson R."/>
            <person name="Svensson-Stadler L."/>
            <person name="Chun J."/>
            <person name="Moore E."/>
        </authorList>
    </citation>
    <scope>NUCLEOTIDE SEQUENCE [LARGE SCALE GENOMIC DNA]</scope>
    <source>
        <strain evidence="6 7">CCUG 65427</strain>
    </source>
</reference>
<dbReference type="PANTHER" id="PTHR23100">
    <property type="entry name" value="ARGININE BIOSYNTHESIS BIFUNCTIONAL PROTEIN ARGJ"/>
    <property type="match status" value="1"/>
</dbReference>
<name>A0A833FFV0_9FIRM</name>
<dbReference type="EMBL" id="WBKH01000002">
    <property type="protein sequence ID" value="KAB1479542.1"/>
    <property type="molecule type" value="Genomic_DNA"/>
</dbReference>
<dbReference type="Proteomes" id="UP000434554">
    <property type="component" value="Unassembled WGS sequence"/>
</dbReference>